<dbReference type="AlphaFoldDB" id="A0A1I6M2J6"/>
<dbReference type="GO" id="GO:0005886">
    <property type="term" value="C:plasma membrane"/>
    <property type="evidence" value="ECO:0007669"/>
    <property type="project" value="TreeGrafter"/>
</dbReference>
<evidence type="ECO:0000313" key="1">
    <source>
        <dbReference type="EMBL" id="SFS09858.1"/>
    </source>
</evidence>
<dbReference type="PANTHER" id="PTHR21262:SF31">
    <property type="entry name" value="GTP PYROPHOSPHOKINASE"/>
    <property type="match status" value="1"/>
</dbReference>
<sequence>MTLTDPPGAALLDEAILLAIDAHRGQADKAGAPYILHPLRLMLAQPDMERRIAAVLHDVVEDGGVEIAALRERFGDAIADAVSALSRREDEDYDAFISRCAADPIARDVKRADLADNLDLSRLPEPTERDHRRADKYRRALSLLDTARG</sequence>
<dbReference type="Pfam" id="PF13328">
    <property type="entry name" value="HD_4"/>
    <property type="match status" value="1"/>
</dbReference>
<dbReference type="GO" id="GO:0042594">
    <property type="term" value="P:response to starvation"/>
    <property type="evidence" value="ECO:0007669"/>
    <property type="project" value="TreeGrafter"/>
</dbReference>
<protein>
    <submittedName>
        <fullName evidence="1">HD domain-containing protein</fullName>
    </submittedName>
</protein>
<evidence type="ECO:0000313" key="2">
    <source>
        <dbReference type="Proteomes" id="UP000198824"/>
    </source>
</evidence>
<dbReference type="EMBL" id="FOZG01000003">
    <property type="protein sequence ID" value="SFS09858.1"/>
    <property type="molecule type" value="Genomic_DNA"/>
</dbReference>
<dbReference type="Gene3D" id="1.10.3210.10">
    <property type="entry name" value="Hypothetical protein af1432"/>
    <property type="match status" value="1"/>
</dbReference>
<organism evidence="1 2">
    <name type="scientific">Sphingomonas jatrophae</name>
    <dbReference type="NCBI Taxonomy" id="1166337"/>
    <lineage>
        <taxon>Bacteria</taxon>
        <taxon>Pseudomonadati</taxon>
        <taxon>Pseudomonadota</taxon>
        <taxon>Alphaproteobacteria</taxon>
        <taxon>Sphingomonadales</taxon>
        <taxon>Sphingomonadaceae</taxon>
        <taxon>Sphingomonas</taxon>
    </lineage>
</organism>
<dbReference type="Proteomes" id="UP000198824">
    <property type="component" value="Unassembled WGS sequence"/>
</dbReference>
<gene>
    <name evidence="1" type="ORF">SAMN05192580_3336</name>
</gene>
<keyword evidence="2" id="KW-1185">Reference proteome</keyword>
<name>A0A1I6M2J6_9SPHN</name>
<dbReference type="PANTHER" id="PTHR21262">
    <property type="entry name" value="GUANOSINE-3',5'-BIS DIPHOSPHATE 3'-PYROPHOSPHOHYDROLASE"/>
    <property type="match status" value="1"/>
</dbReference>
<dbReference type="GO" id="GO:0008728">
    <property type="term" value="F:GTP diphosphokinase activity"/>
    <property type="evidence" value="ECO:0007669"/>
    <property type="project" value="TreeGrafter"/>
</dbReference>
<accession>A0A1I6M2J6</accession>
<dbReference type="SUPFAM" id="SSF109604">
    <property type="entry name" value="HD-domain/PDEase-like"/>
    <property type="match status" value="1"/>
</dbReference>
<dbReference type="RefSeq" id="WP_207544631.1">
    <property type="nucleotide sequence ID" value="NZ_FOZG01000003.1"/>
</dbReference>
<proteinExistence type="predicted"/>
<dbReference type="STRING" id="1166337.SAMN05192580_3336"/>
<dbReference type="GO" id="GO:0015969">
    <property type="term" value="P:guanosine tetraphosphate metabolic process"/>
    <property type="evidence" value="ECO:0007669"/>
    <property type="project" value="TreeGrafter"/>
</dbReference>
<reference evidence="1 2" key="1">
    <citation type="submission" date="2016-10" db="EMBL/GenBank/DDBJ databases">
        <authorList>
            <person name="de Groot N.N."/>
        </authorList>
    </citation>
    <scope>NUCLEOTIDE SEQUENCE [LARGE SCALE GENOMIC DNA]</scope>
    <source>
        <strain evidence="1 2">S5-249</strain>
    </source>
</reference>
<dbReference type="GO" id="GO:0008893">
    <property type="term" value="F:guanosine-3',5'-bis(diphosphate) 3'-diphosphatase activity"/>
    <property type="evidence" value="ECO:0007669"/>
    <property type="project" value="TreeGrafter"/>
</dbReference>